<comment type="subcellular location">
    <subcellularLocation>
        <location evidence="5">Cytoplasmic vesicle</location>
        <location evidence="5">Autophagosome</location>
    </subcellularLocation>
    <subcellularLocation>
        <location evidence="3">Cytoplasmic vesicle</location>
        <location evidence="3">Secretory vesicle</location>
        <location evidence="3">Synaptic vesicle</location>
    </subcellularLocation>
    <subcellularLocation>
        <location evidence="4">Early endosome</location>
    </subcellularLocation>
    <subcellularLocation>
        <location evidence="6">Golgi apparatus</location>
        <location evidence="6">trans-Golgi network</location>
    </subcellularLocation>
    <subcellularLocation>
        <location evidence="7">Late endosome</location>
    </subcellularLocation>
    <subcellularLocation>
        <location evidence="1">Membrane</location>
        <topology evidence="1">Multi-pass membrane protein</topology>
    </subcellularLocation>
    <subcellularLocation>
        <location evidence="2">Recycling endosome</location>
    </subcellularLocation>
</comment>
<evidence type="ECO:0000256" key="11">
    <source>
        <dbReference type="ARBA" id="ARBA00022989"/>
    </source>
</evidence>
<evidence type="ECO:0000256" key="10">
    <source>
        <dbReference type="ARBA" id="ARBA00022753"/>
    </source>
</evidence>
<keyword evidence="9 19" id="KW-0812">Transmembrane</keyword>
<comment type="function">
    <text evidence="16">Involved in trafficking and recycling of synaptic vesicles.</text>
</comment>
<name>A0A814EKZ6_9BILA</name>
<evidence type="ECO:0000256" key="3">
    <source>
        <dbReference type="ARBA" id="ARBA00004234"/>
    </source>
</evidence>
<protein>
    <recommendedName>
        <fullName evidence="17">Transmembrane protein 230</fullName>
    </recommendedName>
</protein>
<comment type="similarity">
    <text evidence="8">Belongs to the TMEM134/TMEM230 family.</text>
</comment>
<dbReference type="GO" id="GO:0005776">
    <property type="term" value="C:autophagosome"/>
    <property type="evidence" value="ECO:0007669"/>
    <property type="project" value="UniProtKB-SubCell"/>
</dbReference>
<dbReference type="Proteomes" id="UP000663882">
    <property type="component" value="Unassembled WGS sequence"/>
</dbReference>
<dbReference type="GO" id="GO:0008021">
    <property type="term" value="C:synaptic vesicle"/>
    <property type="evidence" value="ECO:0007669"/>
    <property type="project" value="UniProtKB-SubCell"/>
</dbReference>
<feature type="transmembrane region" description="Helical" evidence="19">
    <location>
        <begin position="65"/>
        <end position="89"/>
    </location>
</feature>
<dbReference type="EMBL" id="CAJOBD010000352">
    <property type="protein sequence ID" value="CAF3651959.1"/>
    <property type="molecule type" value="Genomic_DNA"/>
</dbReference>
<keyword evidence="12" id="KW-0770">Synapse</keyword>
<dbReference type="Proteomes" id="UP000663864">
    <property type="component" value="Unassembled WGS sequence"/>
</dbReference>
<reference evidence="20" key="1">
    <citation type="submission" date="2021-02" db="EMBL/GenBank/DDBJ databases">
        <authorList>
            <person name="Nowell W R."/>
        </authorList>
    </citation>
    <scope>NUCLEOTIDE SEQUENCE</scope>
</reference>
<dbReference type="EMBL" id="CAJOAX010002533">
    <property type="protein sequence ID" value="CAF3802825.1"/>
    <property type="molecule type" value="Genomic_DNA"/>
</dbReference>
<dbReference type="GO" id="GO:0005770">
    <property type="term" value="C:late endosome"/>
    <property type="evidence" value="ECO:0007669"/>
    <property type="project" value="UniProtKB-SubCell"/>
</dbReference>
<dbReference type="InterPro" id="IPR008590">
    <property type="entry name" value="TMEM_230/134"/>
</dbReference>
<dbReference type="EMBL" id="CAJNOT010001778">
    <property type="protein sequence ID" value="CAF1247607.1"/>
    <property type="molecule type" value="Genomic_DNA"/>
</dbReference>
<feature type="compositionally biased region" description="Polar residues" evidence="18">
    <location>
        <begin position="1"/>
        <end position="13"/>
    </location>
</feature>
<evidence type="ECO:0000256" key="19">
    <source>
        <dbReference type="SAM" id="Phobius"/>
    </source>
</evidence>
<comment type="caution">
    <text evidence="20">The sequence shown here is derived from an EMBL/GenBank/DDBJ whole genome shotgun (WGS) entry which is preliminary data.</text>
</comment>
<evidence type="ECO:0000256" key="17">
    <source>
        <dbReference type="ARBA" id="ARBA00024088"/>
    </source>
</evidence>
<dbReference type="EMBL" id="CAJNOL010001195">
    <property type="protein sequence ID" value="CAF1309690.1"/>
    <property type="molecule type" value="Genomic_DNA"/>
</dbReference>
<evidence type="ECO:0000256" key="8">
    <source>
        <dbReference type="ARBA" id="ARBA00007743"/>
    </source>
</evidence>
<dbReference type="OrthoDB" id="5597044at2759"/>
<dbReference type="GO" id="GO:0005794">
    <property type="term" value="C:Golgi apparatus"/>
    <property type="evidence" value="ECO:0007669"/>
    <property type="project" value="UniProtKB-SubCell"/>
</dbReference>
<dbReference type="Proteomes" id="UP000663823">
    <property type="component" value="Unassembled WGS sequence"/>
</dbReference>
<dbReference type="PANTHER" id="PTHR15664:SF6">
    <property type="entry name" value="TRANSMEMBRANE PROTEIN 230"/>
    <property type="match status" value="1"/>
</dbReference>
<evidence type="ECO:0000256" key="16">
    <source>
        <dbReference type="ARBA" id="ARBA00024003"/>
    </source>
</evidence>
<evidence type="ECO:0000256" key="7">
    <source>
        <dbReference type="ARBA" id="ARBA00004603"/>
    </source>
</evidence>
<organism evidence="20 26">
    <name type="scientific">Rotaria sordida</name>
    <dbReference type="NCBI Taxonomy" id="392033"/>
    <lineage>
        <taxon>Eukaryota</taxon>
        <taxon>Metazoa</taxon>
        <taxon>Spiralia</taxon>
        <taxon>Gnathifera</taxon>
        <taxon>Rotifera</taxon>
        <taxon>Eurotatoria</taxon>
        <taxon>Bdelloidea</taxon>
        <taxon>Philodinida</taxon>
        <taxon>Philodinidae</taxon>
        <taxon>Rotaria</taxon>
    </lineage>
</organism>
<feature type="region of interest" description="Disordered" evidence="18">
    <location>
        <begin position="1"/>
        <end position="44"/>
    </location>
</feature>
<evidence type="ECO:0000313" key="20">
    <source>
        <dbReference type="EMBL" id="CAF0972642.1"/>
    </source>
</evidence>
<keyword evidence="15" id="KW-0968">Cytoplasmic vesicle</keyword>
<dbReference type="PANTHER" id="PTHR15664">
    <property type="entry name" value="C20ORF30 PROTEIN"/>
    <property type="match status" value="1"/>
</dbReference>
<dbReference type="Pfam" id="PF05915">
    <property type="entry name" value="TMEM_230_134"/>
    <property type="match status" value="1"/>
</dbReference>
<proteinExistence type="inferred from homology"/>
<evidence type="ECO:0000313" key="26">
    <source>
        <dbReference type="Proteomes" id="UP000663882"/>
    </source>
</evidence>
<evidence type="ECO:0000313" key="24">
    <source>
        <dbReference type="EMBL" id="CAF3802825.1"/>
    </source>
</evidence>
<accession>A0A814EKZ6</accession>
<gene>
    <name evidence="23" type="ORF">JBS370_LOCUS6404</name>
    <name evidence="22" type="ORF">JXQ802_LOCUS29950</name>
    <name evidence="24" type="ORF">OTI717_LOCUS18374</name>
    <name evidence="20" type="ORF">RFH988_LOCUS12713</name>
    <name evidence="21" type="ORF">ZHD862_LOCUS25214</name>
</gene>
<dbReference type="InterPro" id="IPR044234">
    <property type="entry name" value="TMEM230"/>
</dbReference>
<evidence type="ECO:0000256" key="5">
    <source>
        <dbReference type="ARBA" id="ARBA00004419"/>
    </source>
</evidence>
<dbReference type="EMBL" id="CAJNOO010000539">
    <property type="protein sequence ID" value="CAF0972642.1"/>
    <property type="molecule type" value="Genomic_DNA"/>
</dbReference>
<evidence type="ECO:0000256" key="1">
    <source>
        <dbReference type="ARBA" id="ARBA00004141"/>
    </source>
</evidence>
<evidence type="ECO:0000313" key="21">
    <source>
        <dbReference type="EMBL" id="CAF1247607.1"/>
    </source>
</evidence>
<dbReference type="Proteomes" id="UP000663870">
    <property type="component" value="Unassembled WGS sequence"/>
</dbReference>
<dbReference type="Proteomes" id="UP000663836">
    <property type="component" value="Unassembled WGS sequence"/>
</dbReference>
<dbReference type="GO" id="GO:0055037">
    <property type="term" value="C:recycling endosome"/>
    <property type="evidence" value="ECO:0007669"/>
    <property type="project" value="UniProtKB-SubCell"/>
</dbReference>
<evidence type="ECO:0000256" key="2">
    <source>
        <dbReference type="ARBA" id="ARBA00004172"/>
    </source>
</evidence>
<evidence type="ECO:0000256" key="14">
    <source>
        <dbReference type="ARBA" id="ARBA00023136"/>
    </source>
</evidence>
<keyword evidence="14 19" id="KW-0472">Membrane</keyword>
<keyword evidence="10" id="KW-0967">Endosome</keyword>
<evidence type="ECO:0000313" key="25">
    <source>
        <dbReference type="Proteomes" id="UP000663870"/>
    </source>
</evidence>
<evidence type="ECO:0000256" key="15">
    <source>
        <dbReference type="ARBA" id="ARBA00023329"/>
    </source>
</evidence>
<dbReference type="GO" id="GO:0016020">
    <property type="term" value="C:membrane"/>
    <property type="evidence" value="ECO:0007669"/>
    <property type="project" value="UniProtKB-SubCell"/>
</dbReference>
<evidence type="ECO:0000256" key="12">
    <source>
        <dbReference type="ARBA" id="ARBA00023018"/>
    </source>
</evidence>
<feature type="transmembrane region" description="Helical" evidence="19">
    <location>
        <begin position="101"/>
        <end position="126"/>
    </location>
</feature>
<evidence type="ECO:0000256" key="9">
    <source>
        <dbReference type="ARBA" id="ARBA00022692"/>
    </source>
</evidence>
<evidence type="ECO:0000256" key="18">
    <source>
        <dbReference type="SAM" id="MobiDB-lite"/>
    </source>
</evidence>
<sequence length="143" mass="16621">MQTTETVTTSNIELNEKKDNGLVVNKEKKRSSKNDDEKPPPYYRLNEENQYSDLQFQEPEVKAPVYAIVLAIALFLIGSVMIILGALMLTRRIETQYSDRTWPLILVGTLIFLPGFYHLRIAYWAWKGDQNFSFADIPDLDWF</sequence>
<evidence type="ECO:0000256" key="13">
    <source>
        <dbReference type="ARBA" id="ARBA00023034"/>
    </source>
</evidence>
<keyword evidence="25" id="KW-1185">Reference proteome</keyword>
<dbReference type="AlphaFoldDB" id="A0A814EKZ6"/>
<evidence type="ECO:0000256" key="6">
    <source>
        <dbReference type="ARBA" id="ARBA00004601"/>
    </source>
</evidence>
<keyword evidence="11 19" id="KW-1133">Transmembrane helix</keyword>
<keyword evidence="13" id="KW-0333">Golgi apparatus</keyword>
<evidence type="ECO:0000313" key="23">
    <source>
        <dbReference type="EMBL" id="CAF3651959.1"/>
    </source>
</evidence>
<evidence type="ECO:0000256" key="4">
    <source>
        <dbReference type="ARBA" id="ARBA00004412"/>
    </source>
</evidence>
<dbReference type="GO" id="GO:0005769">
    <property type="term" value="C:early endosome"/>
    <property type="evidence" value="ECO:0007669"/>
    <property type="project" value="UniProtKB-SubCell"/>
</dbReference>
<evidence type="ECO:0000313" key="22">
    <source>
        <dbReference type="EMBL" id="CAF1309690.1"/>
    </source>
</evidence>